<dbReference type="EMBL" id="JAXAFO010000016">
    <property type="protein sequence ID" value="MDX6849881.1"/>
    <property type="molecule type" value="Genomic_DNA"/>
</dbReference>
<dbReference type="InterPro" id="IPR011910">
    <property type="entry name" value="RfaF"/>
</dbReference>
<dbReference type="Proteomes" id="UP001273505">
    <property type="component" value="Unassembled WGS sequence"/>
</dbReference>
<reference evidence="6 7" key="1">
    <citation type="submission" date="2023-11" db="EMBL/GenBank/DDBJ databases">
        <title>Gilvimarinus fulvus sp. nov., isolated from the surface of Kelp.</title>
        <authorList>
            <person name="Sun Y.Y."/>
            <person name="Gong Y."/>
            <person name="Du Z.J."/>
        </authorList>
    </citation>
    <scope>NUCLEOTIDE SEQUENCE [LARGE SCALE GENOMIC DNA]</scope>
    <source>
        <strain evidence="6 7">SDUM040013</strain>
    </source>
</reference>
<dbReference type="NCBIfam" id="TIGR02195">
    <property type="entry name" value="heptsyl_trn_II"/>
    <property type="match status" value="1"/>
</dbReference>
<evidence type="ECO:0000256" key="3">
    <source>
        <dbReference type="ARBA" id="ARBA00043995"/>
    </source>
</evidence>
<evidence type="ECO:0000256" key="5">
    <source>
        <dbReference type="ARBA" id="ARBA00047503"/>
    </source>
</evidence>
<evidence type="ECO:0000256" key="1">
    <source>
        <dbReference type="ARBA" id="ARBA00022676"/>
    </source>
</evidence>
<keyword evidence="7" id="KW-1185">Reference proteome</keyword>
<dbReference type="CDD" id="cd03789">
    <property type="entry name" value="GT9_LPS_heptosyltransferase"/>
    <property type="match status" value="1"/>
</dbReference>
<comment type="similarity">
    <text evidence="3">Belongs to the glycosyltransferase 9 family.</text>
</comment>
<sequence>MSTAKRVLIVGPSWVGDMVMAQSLFKALRRHSPDMHIDVLAPAWSRPITERMPEVATSIDMPVGHGKVMLKARWRLARELAKSGYDQAIVLPNSLKSALVPAFAGIAVRTGWRGEWRYGLLNDIRTLDKEQFPLMVDRFVALGAPSSAPSQLAAPWPSLSSDQSRLPSLLHRYNLRTDSPVLALCPGAEFGPAKRWPAIHYAALAQAQIEAGWQVWVFGSAKDAPVAQDIVAHLPESSRAQVYSLAGETTLADAIDLLAASDAVVSNDSGLMHIAAALGRPLVAVYGSTSTAFTPPLGDKVKTVSLSLSCQPCFARQCPLTHQKCLVDLAPAQVIDAVRSLVSI</sequence>
<proteinExistence type="inferred from homology"/>
<comment type="caution">
    <text evidence="6">The sequence shown here is derived from an EMBL/GenBank/DDBJ whole genome shotgun (WGS) entry which is preliminary data.</text>
</comment>
<accession>A0ABU4S0D2</accession>
<dbReference type="EC" id="2.4.99.24" evidence="4"/>
<dbReference type="PANTHER" id="PTHR30160:SF7">
    <property type="entry name" value="ADP-HEPTOSE--LPS HEPTOSYLTRANSFERASE 2"/>
    <property type="match status" value="1"/>
</dbReference>
<dbReference type="InterPro" id="IPR051199">
    <property type="entry name" value="LPS_LOS_Heptosyltrfase"/>
</dbReference>
<evidence type="ECO:0000256" key="2">
    <source>
        <dbReference type="ARBA" id="ARBA00022679"/>
    </source>
</evidence>
<dbReference type="Pfam" id="PF01075">
    <property type="entry name" value="Glyco_transf_9"/>
    <property type="match status" value="1"/>
</dbReference>
<dbReference type="Gene3D" id="3.40.50.2000">
    <property type="entry name" value="Glycogen Phosphorylase B"/>
    <property type="match status" value="2"/>
</dbReference>
<dbReference type="PANTHER" id="PTHR30160">
    <property type="entry name" value="TETRAACYLDISACCHARIDE 4'-KINASE-RELATED"/>
    <property type="match status" value="1"/>
</dbReference>
<dbReference type="SUPFAM" id="SSF53756">
    <property type="entry name" value="UDP-Glycosyltransferase/glycogen phosphorylase"/>
    <property type="match status" value="1"/>
</dbReference>
<dbReference type="InterPro" id="IPR002201">
    <property type="entry name" value="Glyco_trans_9"/>
</dbReference>
<gene>
    <name evidence="6" type="primary">waaF</name>
    <name evidence="6" type="ORF">SCD92_10955</name>
</gene>
<keyword evidence="2" id="KW-0808">Transferase</keyword>
<organism evidence="6 7">
    <name type="scientific">Gilvimarinus gilvus</name>
    <dbReference type="NCBI Taxonomy" id="3058038"/>
    <lineage>
        <taxon>Bacteria</taxon>
        <taxon>Pseudomonadati</taxon>
        <taxon>Pseudomonadota</taxon>
        <taxon>Gammaproteobacteria</taxon>
        <taxon>Cellvibrionales</taxon>
        <taxon>Cellvibrionaceae</taxon>
        <taxon>Gilvimarinus</taxon>
    </lineage>
</organism>
<name>A0ABU4S0D2_9GAMM</name>
<evidence type="ECO:0000313" key="6">
    <source>
        <dbReference type="EMBL" id="MDX6849881.1"/>
    </source>
</evidence>
<evidence type="ECO:0000256" key="4">
    <source>
        <dbReference type="ARBA" id="ARBA00044042"/>
    </source>
</evidence>
<comment type="catalytic activity">
    <reaction evidence="5">
        <text>an L-alpha-D-Hep-(1-&gt;5)-[alpha-Kdo-(2-&gt;4)]-alpha-Kdo-(2-&gt;6)-lipid A + ADP-L-glycero-beta-D-manno-heptose = an L-alpha-D-Hep-(1-&gt;3)-L-alpha-D-Hep-(1-&gt;5)-[alpha-Kdo-(2-&gt;4)]-alpha-Kdo-(2-&gt;6)-lipid A + ADP + H(+)</text>
        <dbReference type="Rhea" id="RHEA:74071"/>
        <dbReference type="ChEBI" id="CHEBI:15378"/>
        <dbReference type="ChEBI" id="CHEBI:61506"/>
        <dbReference type="ChEBI" id="CHEBI:193068"/>
        <dbReference type="ChEBI" id="CHEBI:193069"/>
        <dbReference type="ChEBI" id="CHEBI:456216"/>
        <dbReference type="EC" id="2.4.99.24"/>
    </reaction>
</comment>
<protein>
    <recommendedName>
        <fullName evidence="4">lipopolysaccharide heptosyltransferase II</fullName>
        <ecNumber evidence="4">2.4.99.24</ecNumber>
    </recommendedName>
</protein>
<dbReference type="RefSeq" id="WP_302723584.1">
    <property type="nucleotide sequence ID" value="NZ_JAULRU010000617.1"/>
</dbReference>
<keyword evidence="1" id="KW-0328">Glycosyltransferase</keyword>
<evidence type="ECO:0000313" key="7">
    <source>
        <dbReference type="Proteomes" id="UP001273505"/>
    </source>
</evidence>